<dbReference type="Proteomes" id="UP000616201">
    <property type="component" value="Unassembled WGS sequence"/>
</dbReference>
<comment type="caution">
    <text evidence="2">The sequence shown here is derived from an EMBL/GenBank/DDBJ whole genome shotgun (WGS) entry which is preliminary data.</text>
</comment>
<dbReference type="RefSeq" id="WP_196936674.1">
    <property type="nucleotide sequence ID" value="NZ_MU158698.1"/>
</dbReference>
<dbReference type="AlphaFoldDB" id="A0A928V295"/>
<dbReference type="EMBL" id="PRDK01000008">
    <property type="protein sequence ID" value="MBE8714814.1"/>
    <property type="molecule type" value="Genomic_DNA"/>
</dbReference>
<feature type="domain" description="DUF4145" evidence="1">
    <location>
        <begin position="120"/>
        <end position="199"/>
    </location>
</feature>
<organism evidence="2 3">
    <name type="scientific">Sphingobacterium hungaricum</name>
    <dbReference type="NCBI Taxonomy" id="2082723"/>
    <lineage>
        <taxon>Bacteria</taxon>
        <taxon>Pseudomonadati</taxon>
        <taxon>Bacteroidota</taxon>
        <taxon>Sphingobacteriia</taxon>
        <taxon>Sphingobacteriales</taxon>
        <taxon>Sphingobacteriaceae</taxon>
        <taxon>Sphingobacterium</taxon>
    </lineage>
</organism>
<evidence type="ECO:0000313" key="3">
    <source>
        <dbReference type="Proteomes" id="UP000616201"/>
    </source>
</evidence>
<dbReference type="Pfam" id="PF13643">
    <property type="entry name" value="DUF4145"/>
    <property type="match status" value="1"/>
</dbReference>
<proteinExistence type="predicted"/>
<name>A0A928V295_9SPHI</name>
<protein>
    <recommendedName>
        <fullName evidence="1">DUF4145 domain-containing protein</fullName>
    </recommendedName>
</protein>
<sequence>MKTNKVFCNSCKKETNHNPIFSNAVHDEELPDEEFPLSYHYWGTTTHILLQCLGCDDVIYCRSFHDPSMVNEINEELIPYSEKTYYPPFAKMGFASYSLINKLPNKIANLYQEVKIAIENKAFILASAGLRAIIEGTYIDKKLSTQRDLEQKIHNLSDEGLLTKNDAHRLHSIRFLGNNAIHELDKPKEKQIRIALDIVNHYLKTIYYPDDEVLRNLDIQINTYQNFVLVLTRHITLEMVGHIFTLKELIPKINKICKPNDLKRFTSILDKEISDKRLRFLEQNGDQKYKVIAMNFFLHEDPYDDLFTKYN</sequence>
<reference evidence="2" key="1">
    <citation type="submission" date="2018-02" db="EMBL/GenBank/DDBJ databases">
        <authorList>
            <person name="Vasarhelyi B.M."/>
            <person name="Deshmukh S."/>
            <person name="Balint B."/>
            <person name="Kukolya J."/>
        </authorList>
    </citation>
    <scope>NUCLEOTIDE SEQUENCE</scope>
    <source>
        <strain evidence="2">KB22</strain>
    </source>
</reference>
<accession>A0A928V295</accession>
<evidence type="ECO:0000259" key="1">
    <source>
        <dbReference type="Pfam" id="PF13643"/>
    </source>
</evidence>
<gene>
    <name evidence="2" type="ORF">C4F49_14100</name>
</gene>
<evidence type="ECO:0000313" key="2">
    <source>
        <dbReference type="EMBL" id="MBE8714814.1"/>
    </source>
</evidence>
<keyword evidence="3" id="KW-1185">Reference proteome</keyword>
<dbReference type="InterPro" id="IPR025285">
    <property type="entry name" value="DUF4145"/>
</dbReference>